<feature type="region of interest" description="Disordered" evidence="2">
    <location>
        <begin position="928"/>
        <end position="967"/>
    </location>
</feature>
<feature type="region of interest" description="Disordered" evidence="2">
    <location>
        <begin position="1809"/>
        <end position="1843"/>
    </location>
</feature>
<evidence type="ECO:0000313" key="8">
    <source>
        <dbReference type="Proteomes" id="UP000317494"/>
    </source>
</evidence>
<evidence type="ECO:0000259" key="3">
    <source>
        <dbReference type="Pfam" id="PF09103"/>
    </source>
</evidence>
<dbReference type="Proteomes" id="UP000317494">
    <property type="component" value="Unassembled WGS sequence"/>
</dbReference>
<dbReference type="InterPro" id="IPR019156">
    <property type="entry name" value="Ataxin-10_domain"/>
</dbReference>
<dbReference type="InterPro" id="IPR036315">
    <property type="entry name" value="BRCA2_hlx_sf"/>
</dbReference>
<gene>
    <name evidence="6" type="ORF">SeLEV6574_g05646</name>
    <name evidence="7" type="ORF">SeMB42_g01677</name>
</gene>
<dbReference type="SUPFAM" id="SSF81872">
    <property type="entry name" value="BRCA2 helical domain"/>
    <property type="match status" value="1"/>
</dbReference>
<feature type="compositionally biased region" description="Low complexity" evidence="2">
    <location>
        <begin position="273"/>
        <end position="294"/>
    </location>
</feature>
<feature type="compositionally biased region" description="Low complexity" evidence="2">
    <location>
        <begin position="234"/>
        <end position="249"/>
    </location>
</feature>
<feature type="region of interest" description="Disordered" evidence="2">
    <location>
        <begin position="491"/>
        <end position="512"/>
    </location>
</feature>
<evidence type="ECO:0000313" key="6">
    <source>
        <dbReference type="EMBL" id="TPX42340.1"/>
    </source>
</evidence>
<dbReference type="Pfam" id="PF09169">
    <property type="entry name" value="BRCA-2_helical"/>
    <property type="match status" value="1"/>
</dbReference>
<evidence type="ECO:0000313" key="9">
    <source>
        <dbReference type="Proteomes" id="UP000320475"/>
    </source>
</evidence>
<evidence type="ECO:0000256" key="1">
    <source>
        <dbReference type="ARBA" id="ARBA00044805"/>
    </source>
</evidence>
<dbReference type="STRING" id="286115.A0A507DLG5"/>
<name>A0A507DLG5_9FUNG</name>
<evidence type="ECO:0000256" key="2">
    <source>
        <dbReference type="SAM" id="MobiDB-lite"/>
    </source>
</evidence>
<dbReference type="InterPro" id="IPR015187">
    <property type="entry name" value="BRCA2_OB_1"/>
</dbReference>
<feature type="compositionally biased region" description="Low complexity" evidence="2">
    <location>
        <begin position="2958"/>
        <end position="2967"/>
    </location>
</feature>
<feature type="region of interest" description="Disordered" evidence="2">
    <location>
        <begin position="2015"/>
        <end position="2041"/>
    </location>
</feature>
<accession>A0A507DLG5</accession>
<feature type="compositionally biased region" description="Low complexity" evidence="2">
    <location>
        <begin position="313"/>
        <end position="338"/>
    </location>
</feature>
<dbReference type="Gene3D" id="2.40.50.140">
    <property type="entry name" value="Nucleic acid-binding proteins"/>
    <property type="match status" value="2"/>
</dbReference>
<dbReference type="InterPro" id="IPR012340">
    <property type="entry name" value="NA-bd_OB-fold"/>
</dbReference>
<feature type="region of interest" description="Disordered" evidence="2">
    <location>
        <begin position="1480"/>
        <end position="1512"/>
    </location>
</feature>
<feature type="compositionally biased region" description="Basic and acidic residues" evidence="2">
    <location>
        <begin position="1480"/>
        <end position="1491"/>
    </location>
</feature>
<feature type="compositionally biased region" description="Polar residues" evidence="2">
    <location>
        <begin position="954"/>
        <end position="967"/>
    </location>
</feature>
<feature type="compositionally biased region" description="Polar residues" evidence="2">
    <location>
        <begin position="499"/>
        <end position="512"/>
    </location>
</feature>
<dbReference type="Proteomes" id="UP000320475">
    <property type="component" value="Unassembled WGS sequence"/>
</dbReference>
<comment type="caution">
    <text evidence="7">The sequence shown here is derived from an EMBL/GenBank/DDBJ whole genome shotgun (WGS) entry which is preliminary data.</text>
</comment>
<dbReference type="GO" id="GO:0000724">
    <property type="term" value="P:double-strand break repair via homologous recombination"/>
    <property type="evidence" value="ECO:0007669"/>
    <property type="project" value="InterPro"/>
</dbReference>
<sequence length="3209" mass="355801">MAAIISCRCLNIKIRLSSSSGFPAQDNDHGPSPAEAVSNPKDCPATVGIGGISIEHPILIATIIEHGRTWIKCINCDTIVYGFQRSNDQSTTPPASEGFLPPTAEIRLKIAIDDENSKLPLGHEVEKLKEAPNYSSAFNIRLVAASSWSSTGNVEVAGLPISFQTAFENLQRSLLTYNHQKRLEVEARIANYTATQMATFEMEQEKARAERGVIWSRICEANRGVLSKSTNSGTRSPSASLDTSSTAASPGLTTKDDVGSNRLSVSSNNARLSPSSFTPSVSSSSTTSSEFSSVHGSLPPAFRQWSMYMKGSSCSPPGSDSLSSGDPSALTSPVTSSIPSPPRRIKGAWSSSSLDGGSLSSKNPSVTLADQPVELYSRKLGQELLRIMLERLSNAVTDPSIHDAMIFIFHKLIELNLIRDVMDSLRTSKMPALTIFDRLHITFLKLVDEYVKTRIREDPTKVPIAFDTIIFLTKVIEKLVSQAPTLLSPVLQNEKENTRQQQSDPPSGLSPLQRSECLATGLEGLSLLLRIMSRLTVAMKPEQKCRLVLEGLLESVLNLLKIADELLPRRKLPLSPGIGSSTSTAYRQGTYRFKVNLISVLGNLCAGSREAQDEIRRLGGVPLILSQAHIDDCNPFLREYTILAIRNLLEKNVENQRIVASLEARQVVDQDALSGTGLQAERNFNGSDCRHKIYDCSVADPATLNSLIIYQKSFQRYHTYMARKRKSGAIKNTKPSQPRRRKSAKIPFKVLESNKKAKQPALDDDDPIDDADHLDDDMYRRTQLDLGFASDGEPLSDCDAWDEEDEVVDPDEEILMAGPNVMPSDAVPESHSLESANHDVNVTAYHHPTISQNVWPTERKSSILHSQFSSSTNGTMKHKASFPNPILNLSPLDSNEVHLVPRGNVIPSHIAAQPWQVPFKAMSDTSYLSHDTSFPRSKDANDVSEETPVKKRLSSNNNSYATATGSSSSICGGKVDSAIAVRTNLTMFDYWQGTSTTETPVGSDKPAGFSAHPLMTGSSVKRNSKSPTLLRSTTEAPGSETPVHQHLKWDAQLETPAPAPGARQQSPGEVMNVLRQVLFQGASHVKLHDAQSPSAIVIPQATHSWPSWHNKAESMNSQSSGVSSHHLKLLRSGAIRSGDETRTWSTNEVGKASLKRPLEEDNDVSNPQSPTSPPPIFGNTTKKSRAYGITIESPARSPNKRPKLMSPKARRDAEDLVGEKDEMDAFFQDDMLLQVGRRGVGREGMIVTGRATPFSSTNLFEGITCTPRLPAVSEKKLTQRRQSMRLLSSSMSTFFPKLSSSSDLKCRGSRTPKMSREQRLLMRGTPADHLKAIDTEWTPVEKRAGSDDTFASPLPHKQKVPPDDEAVVETLAEGTSKLAELEPGASNIESFSSDMVHADPHVKDGVVMESSGSMDENAGSDSTTTHQDEHVKDRSSSRSAELCVDKSRQNHENNFVMTINTESGHEVVDCHDQRGIDRHEDDRVQSKDRPISNHCDNGQEVHGSGSTSGTNFGGPNQEVVPHEFEGVERHETVFVPMRIEPTCNDKRNDVEEPIENTTTVVGTNNDDHTLAIDGTVPGNPVKAESDAVKVDDKFDAPACTKDSNPELGRSNIIEVNPANRIGSVGPRDKIAEAEIDLFPDVVTTERHFVAVNDNDLPTVEDRNIESKSELVGQMKPSDSSASISYDDRNLTQESQEEAMVHNLTQMYKKPLQAPEPLVEFRTASQKPIVISRQSFNLGIQFSQGRELGPDSGIQNAGKSNFVNLTQIARAPLDPETYLPQPSQSSCKNVVFPIHAGLSQRFRSENVFTRSQVSSDRPSQMLNMSQHPNRTQRPVVVSNSQTTVATQRRPAWMDLIPEEDEEEGSEIKNYTENQDEVNTVNDTTSNDANLMKVDVDSDNYAPDGTGKLRTDQTVNVVTALNDDIENMTVYDGQRRGHCQLEVNRARPHGQAIEYGLNEIKVDIRRDNDRFLLPETPEGLFAGFRTAKMKPLPPISEAARKRAAAFVMESLESDDMTSTRQNIPFTGDKSTVEDTEGATDSDIRQDMDMPDVEVDIPLPVVQFGDYAAPETAQFKFVGFSSAFKLASDETQAANYNRQLEVKNQCLGLTTGRNVSMAPPDECQHNDGFLIVQDLRDGDIYSTADDRTPSRRKIPKKTAFKVPQMKGSLSAPHLTIRSLKDDNSCGNDDGSKSLAATPVPFVRRKMLPFKSPLASNSLGSATSKFSSKRRTRLHIDFKAAGLCELPVKNESKISKIFNLEVESPRQGLRAAIGRPLQVAHDDLLIQHIPDDVIYCNATSAATHRFEDYAILKARDDLVAFGADPKFATDPWVANHWKWIVEKLAAMIRSKPSLYEECWKPTAVLNQLRYRYEREINQAHRSALKLIIERDESPSKLMVLYVAVIHPSNGVTPVPTLELTDGWYCIRACMDRSLLRQLREGKIRVGLKLRIYSAKLLGPPEPCPALEVTSTTMLQLCINSTRLARWDAKLGFQERRVEAVALRSIVAEGGDVPCIDVVIMRRFPARYMENSNGKRVSRSEREEDAAATEYENAIQQVYQSLAMESELDSSRFIDDPTPPKMFHVPDDLSKIESAEELYKYMNVYSDTIDFMGKLTAVQRDQLQDFISRRQEQYALDMRTRMEDEMQSRIKPREVSKFIKFRVCDYPPLGAVCEHVKEAFLTVWNVDDSVLSCFAEGKRLRIFGVMAGKERINNHERYPKGTMMPMPLRTTRQLLFQEMPFSTRDYSRTLYQPRKWMSCQELENLERFDVTDLVAVLIAVEQARIVPGNMNRVTQRLACTDSSGHIVIIRLSGQHMSSYPRSSFSPKKPIAFLNLEYEQFCEGAFYLRSSHETDVKLSALQGVGKGLLDELAAWINNVEGAQDLLEQGQSALTNTSTWHGVPQTMVQTGTTFDTNAFNCNSQTLDSPLMRLPPQQLTRPTRPPGLRKSTSPSASPRRHAQRCSSPSLHLSLSPHRRLHSPPNRKSKSPLNRHGMGTEGKEEMLIEDSMSLIIAEHGKVRQVFAYVLPFTSVRTSTVGDADILVSLCDGSTELMQDLIFPSESTSGDNSNGIVVSLTLDAGRLIPVRMTEDMFDNMLKSAIQARKLSEPAEKSLTQSDLSLRWMLDSAADDRVQRVDQVHDILCFQDFQFVLAPEDDGYIAVSNWRNREQSMQPSSLDRNNSNDQSLIKGPNVISISVRPPVEVLGNLLRQNVVL</sequence>
<proteinExistence type="predicted"/>
<protein>
    <recommendedName>
        <fullName evidence="1">Copper transport protein 86</fullName>
    </recommendedName>
</protein>
<dbReference type="GO" id="GO:0006355">
    <property type="term" value="P:regulation of DNA-templated transcription"/>
    <property type="evidence" value="ECO:0007669"/>
    <property type="project" value="TreeGrafter"/>
</dbReference>
<feature type="region of interest" description="Disordered" evidence="2">
    <location>
        <begin position="1407"/>
        <end position="1446"/>
    </location>
</feature>
<feature type="compositionally biased region" description="Polar residues" evidence="2">
    <location>
        <begin position="1410"/>
        <end position="1425"/>
    </location>
</feature>
<feature type="compositionally biased region" description="Polar residues" evidence="2">
    <location>
        <begin position="1016"/>
        <end position="1036"/>
    </location>
</feature>
<feature type="compositionally biased region" description="Basic and acidic residues" evidence="2">
    <location>
        <begin position="1426"/>
        <end position="1436"/>
    </location>
</feature>
<feature type="region of interest" description="Disordered" evidence="2">
    <location>
        <begin position="725"/>
        <end position="774"/>
    </location>
</feature>
<evidence type="ECO:0000259" key="5">
    <source>
        <dbReference type="Pfam" id="PF09759"/>
    </source>
</evidence>
<dbReference type="Gene3D" id="1.25.10.10">
    <property type="entry name" value="Leucine-rich Repeat Variant"/>
    <property type="match status" value="1"/>
</dbReference>
<dbReference type="InterPro" id="IPR015525">
    <property type="entry name" value="BRCA2"/>
</dbReference>
<dbReference type="VEuPathDB" id="FungiDB:SeMB42_g01677"/>
<feature type="compositionally biased region" description="Basic residues" evidence="2">
    <location>
        <begin position="2968"/>
        <end position="2981"/>
    </location>
</feature>
<feature type="region of interest" description="Disordered" evidence="2">
    <location>
        <begin position="996"/>
        <end position="1045"/>
    </location>
</feature>
<feature type="compositionally biased region" description="Acidic residues" evidence="2">
    <location>
        <begin position="762"/>
        <end position="774"/>
    </location>
</feature>
<dbReference type="CDD" id="cd04493">
    <property type="entry name" value="BRCA2DBD_OB1"/>
    <property type="match status" value="1"/>
</dbReference>
<dbReference type="InterPro" id="IPR011989">
    <property type="entry name" value="ARM-like"/>
</dbReference>
<feature type="region of interest" description="Disordered" evidence="2">
    <location>
        <begin position="1344"/>
        <end position="1363"/>
    </location>
</feature>
<feature type="domain" description="BRCA2 OB1" evidence="3">
    <location>
        <begin position="2378"/>
        <end position="2489"/>
    </location>
</feature>
<dbReference type="InterPro" id="IPR016024">
    <property type="entry name" value="ARM-type_fold"/>
</dbReference>
<dbReference type="EMBL" id="QEAM01000275">
    <property type="protein sequence ID" value="TPX42340.1"/>
    <property type="molecule type" value="Genomic_DNA"/>
</dbReference>
<dbReference type="SUPFAM" id="SSF50249">
    <property type="entry name" value="Nucleic acid-binding proteins"/>
    <property type="match status" value="2"/>
</dbReference>
<dbReference type="InterPro" id="IPR015252">
    <property type="entry name" value="BRCA2_hlx"/>
</dbReference>
<dbReference type="EMBL" id="QEAN01000045">
    <property type="protein sequence ID" value="TPX52037.1"/>
    <property type="molecule type" value="Genomic_DNA"/>
</dbReference>
<dbReference type="SUPFAM" id="SSF48371">
    <property type="entry name" value="ARM repeat"/>
    <property type="match status" value="1"/>
</dbReference>
<dbReference type="PANTHER" id="PTHR11289:SF0">
    <property type="entry name" value="BREAST CANCER TYPE 2 SUSCEPTIBILITY PROTEIN"/>
    <property type="match status" value="1"/>
</dbReference>
<evidence type="ECO:0000313" key="7">
    <source>
        <dbReference type="EMBL" id="TPX52037.1"/>
    </source>
</evidence>
<feature type="region of interest" description="Disordered" evidence="2">
    <location>
        <begin position="2918"/>
        <end position="2992"/>
    </location>
</feature>
<evidence type="ECO:0000259" key="4">
    <source>
        <dbReference type="Pfam" id="PF09169"/>
    </source>
</evidence>
<keyword evidence="8" id="KW-1185">Reference proteome</keyword>
<reference evidence="8 9" key="1">
    <citation type="journal article" date="2019" name="Sci. Rep.">
        <title>Comparative genomics of chytrid fungi reveal insights into the obligate biotrophic and pathogenic lifestyle of Synchytrium endobioticum.</title>
        <authorList>
            <person name="van de Vossenberg B.T.L.H."/>
            <person name="Warris S."/>
            <person name="Nguyen H.D.T."/>
            <person name="van Gent-Pelzer M.P.E."/>
            <person name="Joly D.L."/>
            <person name="van de Geest H.C."/>
            <person name="Bonants P.J.M."/>
            <person name="Smith D.S."/>
            <person name="Levesque C.A."/>
            <person name="van der Lee T.A.J."/>
        </authorList>
    </citation>
    <scope>NUCLEOTIDE SEQUENCE [LARGE SCALE GENOMIC DNA]</scope>
    <source>
        <strain evidence="6 9">LEV6574</strain>
        <strain evidence="7 8">MB42</strain>
    </source>
</reference>
<dbReference type="PANTHER" id="PTHR11289">
    <property type="entry name" value="BREAST CANCER TYPE 2 SUSCEPTIBILITY PROTEIN BRCA2"/>
    <property type="match status" value="1"/>
</dbReference>
<feature type="compositionally biased region" description="Polar residues" evidence="2">
    <location>
        <begin position="261"/>
        <end position="272"/>
    </location>
</feature>
<feature type="domain" description="Ataxin-10" evidence="5">
    <location>
        <begin position="593"/>
        <end position="686"/>
    </location>
</feature>
<feature type="compositionally biased region" description="Low complexity" evidence="2">
    <location>
        <begin position="350"/>
        <end position="361"/>
    </location>
</feature>
<dbReference type="OrthoDB" id="21095at2759"/>
<dbReference type="Pfam" id="PF09103">
    <property type="entry name" value="BRCA-2_OB1"/>
    <property type="match status" value="1"/>
</dbReference>
<feature type="region of interest" description="Disordered" evidence="2">
    <location>
        <begin position="227"/>
        <end position="294"/>
    </location>
</feature>
<feature type="region of interest" description="Disordered" evidence="2">
    <location>
        <begin position="313"/>
        <end position="365"/>
    </location>
</feature>
<feature type="region of interest" description="Disordered" evidence="2">
    <location>
        <begin position="1139"/>
        <end position="1215"/>
    </location>
</feature>
<feature type="domain" description="Breast cancer type 2 susceptibility protein helical" evidence="4">
    <location>
        <begin position="2317"/>
        <end position="2374"/>
    </location>
</feature>
<dbReference type="Pfam" id="PF09759">
    <property type="entry name" value="Atx10homo_assoc"/>
    <property type="match status" value="1"/>
</dbReference>
<organism evidence="7 8">
    <name type="scientific">Synchytrium endobioticum</name>
    <dbReference type="NCBI Taxonomy" id="286115"/>
    <lineage>
        <taxon>Eukaryota</taxon>
        <taxon>Fungi</taxon>
        <taxon>Fungi incertae sedis</taxon>
        <taxon>Chytridiomycota</taxon>
        <taxon>Chytridiomycota incertae sedis</taxon>
        <taxon>Chytridiomycetes</taxon>
        <taxon>Synchytriales</taxon>
        <taxon>Synchytriaceae</taxon>
        <taxon>Synchytrium</taxon>
    </lineage>
</organism>